<organism evidence="2 3">
    <name type="scientific">Pelagimonas varians</name>
    <dbReference type="NCBI Taxonomy" id="696760"/>
    <lineage>
        <taxon>Bacteria</taxon>
        <taxon>Pseudomonadati</taxon>
        <taxon>Pseudomonadota</taxon>
        <taxon>Alphaproteobacteria</taxon>
        <taxon>Rhodobacterales</taxon>
        <taxon>Roseobacteraceae</taxon>
        <taxon>Pelagimonas</taxon>
    </lineage>
</organism>
<reference evidence="2 3" key="1">
    <citation type="submission" date="2017-05" db="EMBL/GenBank/DDBJ databases">
        <authorList>
            <person name="Song R."/>
            <person name="Chenine A.L."/>
            <person name="Ruprecht R.M."/>
        </authorList>
    </citation>
    <scope>NUCLEOTIDE SEQUENCE [LARGE SCALE GENOMIC DNA]</scope>
    <source>
        <strain evidence="2 3">CECT 8663</strain>
    </source>
</reference>
<dbReference type="AlphaFoldDB" id="A0A238L5R3"/>
<comment type="similarity">
    <text evidence="1">Belongs to the HyuE racemase family.</text>
</comment>
<accession>A0A238L5R3</accession>
<sequence length="211" mass="21518">MIVLINPNSTDAMTKAMIETASKAGVVLQGWTSLEGPAAIQGPKDGAACIPPLLTLVHKASNAGAKAIIIGCFDDTGLNAARNIAACPVIGIGQAAYHMAVLSGRRFSVVTTLAVSVPVLESNIHAYGFTSQLARVRACGVPVLDLETDPAGTAPAVVAEINRAVAEDNVDTVVLGCAGMVHIPAYFGETGAVRLVDGVTSAAQLAKLFAK</sequence>
<dbReference type="InterPro" id="IPR015942">
    <property type="entry name" value="Asp/Glu/hydantoin_racemase"/>
</dbReference>
<dbReference type="RefSeq" id="WP_097806929.1">
    <property type="nucleotide sequence ID" value="NZ_FXYH01000027.1"/>
</dbReference>
<dbReference type="GO" id="GO:0047661">
    <property type="term" value="F:amino-acid racemase activity"/>
    <property type="evidence" value="ECO:0007669"/>
    <property type="project" value="InterPro"/>
</dbReference>
<dbReference type="InterPro" id="IPR052186">
    <property type="entry name" value="Hydantoin_racemase-like"/>
</dbReference>
<protein>
    <submittedName>
        <fullName evidence="2">Asp/Glu/Hydantoin racemase</fullName>
    </submittedName>
</protein>
<dbReference type="Gene3D" id="3.40.50.12500">
    <property type="match status" value="1"/>
</dbReference>
<keyword evidence="3" id="KW-1185">Reference proteome</keyword>
<dbReference type="Pfam" id="PF01177">
    <property type="entry name" value="Asp_Glu_race"/>
    <property type="match status" value="1"/>
</dbReference>
<dbReference type="PANTHER" id="PTHR28047:SF5">
    <property type="entry name" value="PROTEIN DCG1"/>
    <property type="match status" value="1"/>
</dbReference>
<name>A0A238L5R3_9RHOB</name>
<dbReference type="OrthoDB" id="9791723at2"/>
<evidence type="ECO:0000256" key="1">
    <source>
        <dbReference type="ARBA" id="ARBA00038414"/>
    </source>
</evidence>
<dbReference type="InterPro" id="IPR053714">
    <property type="entry name" value="Iso_Racemase_Enz_sf"/>
</dbReference>
<dbReference type="EMBL" id="FXYH01000027">
    <property type="protein sequence ID" value="SMX50180.1"/>
    <property type="molecule type" value="Genomic_DNA"/>
</dbReference>
<dbReference type="Proteomes" id="UP000220836">
    <property type="component" value="Unassembled WGS sequence"/>
</dbReference>
<evidence type="ECO:0000313" key="3">
    <source>
        <dbReference type="Proteomes" id="UP000220836"/>
    </source>
</evidence>
<evidence type="ECO:0000313" key="2">
    <source>
        <dbReference type="EMBL" id="SMX50180.1"/>
    </source>
</evidence>
<proteinExistence type="inferred from homology"/>
<gene>
    <name evidence="2" type="ORF">PEV8663_04526</name>
</gene>
<dbReference type="PANTHER" id="PTHR28047">
    <property type="entry name" value="PROTEIN DCG1"/>
    <property type="match status" value="1"/>
</dbReference>